<evidence type="ECO:0000256" key="1">
    <source>
        <dbReference type="SAM" id="MobiDB-lite"/>
    </source>
</evidence>
<reference evidence="3" key="3">
    <citation type="submission" date="2015-06" db="UniProtKB">
        <authorList>
            <consortium name="EnsemblMetazoa"/>
        </authorList>
    </citation>
    <scope>IDENTIFICATION</scope>
</reference>
<evidence type="ECO:0000313" key="3">
    <source>
        <dbReference type="EnsemblMetazoa" id="HelroP169263"/>
    </source>
</evidence>
<dbReference type="Proteomes" id="UP000015101">
    <property type="component" value="Unassembled WGS sequence"/>
</dbReference>
<dbReference type="EnsemblMetazoa" id="HelroT169263">
    <property type="protein sequence ID" value="HelroP169263"/>
    <property type="gene ID" value="HelroG169263"/>
</dbReference>
<dbReference type="InParanoid" id="T1F1N5"/>
<evidence type="ECO:0000313" key="2">
    <source>
        <dbReference type="EMBL" id="ESO08421.1"/>
    </source>
</evidence>
<feature type="region of interest" description="Disordered" evidence="1">
    <location>
        <begin position="161"/>
        <end position="188"/>
    </location>
</feature>
<reference evidence="4" key="1">
    <citation type="submission" date="2012-12" db="EMBL/GenBank/DDBJ databases">
        <authorList>
            <person name="Hellsten U."/>
            <person name="Grimwood J."/>
            <person name="Chapman J.A."/>
            <person name="Shapiro H."/>
            <person name="Aerts A."/>
            <person name="Otillar R.P."/>
            <person name="Terry A.Y."/>
            <person name="Boore J.L."/>
            <person name="Simakov O."/>
            <person name="Marletaz F."/>
            <person name="Cho S.-J."/>
            <person name="Edsinger-Gonzales E."/>
            <person name="Havlak P."/>
            <person name="Kuo D.-H."/>
            <person name="Larsson T."/>
            <person name="Lv J."/>
            <person name="Arendt D."/>
            <person name="Savage R."/>
            <person name="Osoegawa K."/>
            <person name="de Jong P."/>
            <person name="Lindberg D.R."/>
            <person name="Seaver E.C."/>
            <person name="Weisblat D.A."/>
            <person name="Putnam N.H."/>
            <person name="Grigoriev I.V."/>
            <person name="Rokhsar D.S."/>
        </authorList>
    </citation>
    <scope>NUCLEOTIDE SEQUENCE</scope>
</reference>
<keyword evidence="4" id="KW-1185">Reference proteome</keyword>
<reference evidence="2 4" key="2">
    <citation type="journal article" date="2013" name="Nature">
        <title>Insights into bilaterian evolution from three spiralian genomes.</title>
        <authorList>
            <person name="Simakov O."/>
            <person name="Marletaz F."/>
            <person name="Cho S.J."/>
            <person name="Edsinger-Gonzales E."/>
            <person name="Havlak P."/>
            <person name="Hellsten U."/>
            <person name="Kuo D.H."/>
            <person name="Larsson T."/>
            <person name="Lv J."/>
            <person name="Arendt D."/>
            <person name="Savage R."/>
            <person name="Osoegawa K."/>
            <person name="de Jong P."/>
            <person name="Grimwood J."/>
            <person name="Chapman J.A."/>
            <person name="Shapiro H."/>
            <person name="Aerts A."/>
            <person name="Otillar R.P."/>
            <person name="Terry A.Y."/>
            <person name="Boore J.L."/>
            <person name="Grigoriev I.V."/>
            <person name="Lindberg D.R."/>
            <person name="Seaver E.C."/>
            <person name="Weisblat D.A."/>
            <person name="Putnam N.H."/>
            <person name="Rokhsar D.S."/>
        </authorList>
    </citation>
    <scope>NUCLEOTIDE SEQUENCE</scope>
</reference>
<gene>
    <name evidence="3" type="primary">20202735</name>
    <name evidence="2" type="ORF">HELRODRAFT_169263</name>
</gene>
<accession>T1F1N5</accession>
<dbReference type="HOGENOM" id="CLU_064172_2_0_1"/>
<evidence type="ECO:0000313" key="4">
    <source>
        <dbReference type="Proteomes" id="UP000015101"/>
    </source>
</evidence>
<dbReference type="EMBL" id="AMQM01003248">
    <property type="status" value="NOT_ANNOTATED_CDS"/>
    <property type="molecule type" value="Genomic_DNA"/>
</dbReference>
<feature type="region of interest" description="Disordered" evidence="1">
    <location>
        <begin position="1"/>
        <end position="31"/>
    </location>
</feature>
<proteinExistence type="predicted"/>
<dbReference type="RefSeq" id="XP_009013351.1">
    <property type="nucleotide sequence ID" value="XM_009015103.1"/>
</dbReference>
<feature type="compositionally biased region" description="Polar residues" evidence="1">
    <location>
        <begin position="7"/>
        <end position="18"/>
    </location>
</feature>
<dbReference type="KEGG" id="hro:HELRODRAFT_169263"/>
<sequence>MFDKYSENQLLNKTNIKTSEPPPPSSNNSNLNKLHWADAVRSLPRTHQPTPPWHSASGRNADIDVFEQEMVNSGQFTVVGQSKNKDNTVKQQIKRIIGKKITENCKLKAEKLLVNKTVYSMSNVQKCNRTDVEEFLSSNGIKVLTCFPVFKKSELESEIKDQTEKNNRESTSFRICIDSNERPKHHTK</sequence>
<dbReference type="GeneID" id="20202735"/>
<name>T1F1N5_HELRO</name>
<organism evidence="3 4">
    <name type="scientific">Helobdella robusta</name>
    <name type="common">Californian leech</name>
    <dbReference type="NCBI Taxonomy" id="6412"/>
    <lineage>
        <taxon>Eukaryota</taxon>
        <taxon>Metazoa</taxon>
        <taxon>Spiralia</taxon>
        <taxon>Lophotrochozoa</taxon>
        <taxon>Annelida</taxon>
        <taxon>Clitellata</taxon>
        <taxon>Hirudinea</taxon>
        <taxon>Rhynchobdellida</taxon>
        <taxon>Glossiphoniidae</taxon>
        <taxon>Helobdella</taxon>
    </lineage>
</organism>
<dbReference type="OrthoDB" id="8066274at2759"/>
<dbReference type="EMBL" id="KB096080">
    <property type="protein sequence ID" value="ESO08421.1"/>
    <property type="molecule type" value="Genomic_DNA"/>
</dbReference>
<dbReference type="AlphaFoldDB" id="T1F1N5"/>
<dbReference type="CTD" id="20202735"/>
<protein>
    <submittedName>
        <fullName evidence="2 3">Uncharacterized protein</fullName>
    </submittedName>
</protein>